<reference evidence="1 2" key="1">
    <citation type="submission" date="2013-11" db="EMBL/GenBank/DDBJ databases">
        <authorList>
            <person name="da Piedade I."/>
            <person name="Tang M.H.E."/>
            <person name="Bojesen A.M."/>
        </authorList>
    </citation>
    <scope>NUCLEOTIDE SEQUENCE [LARGE SCALE GENOMIC DNA]</scope>
    <source>
        <strain evidence="1 2">Sz4is</strain>
    </source>
</reference>
<evidence type="ECO:0000313" key="2">
    <source>
        <dbReference type="Proteomes" id="UP000032278"/>
    </source>
</evidence>
<protein>
    <submittedName>
        <fullName evidence="1">Phage protein</fullName>
    </submittedName>
</protein>
<proteinExistence type="predicted"/>
<evidence type="ECO:0000313" key="1">
    <source>
        <dbReference type="EMBL" id="KIS17997.1"/>
    </source>
</evidence>
<name>A0AAW3GMV3_STRSZ</name>
<comment type="caution">
    <text evidence="1">The sequence shown here is derived from an EMBL/GenBank/DDBJ whole genome shotgun (WGS) entry which is preliminary data.</text>
</comment>
<dbReference type="EMBL" id="JAUE01000033">
    <property type="protein sequence ID" value="KIS17997.1"/>
    <property type="molecule type" value="Genomic_DNA"/>
</dbReference>
<dbReference type="AlphaFoldDB" id="A0AAW3GMV3"/>
<gene>
    <name evidence="1" type="ORF">AT55_00046</name>
</gene>
<dbReference type="RefSeq" id="WP_043036741.1">
    <property type="nucleotide sequence ID" value="NZ_JAUE01000033.1"/>
</dbReference>
<dbReference type="Proteomes" id="UP000032278">
    <property type="component" value="Unassembled WGS sequence"/>
</dbReference>
<organism evidence="1 2">
    <name type="scientific">Streptococcus equi subsp. zooepidemicus Sz4is</name>
    <dbReference type="NCBI Taxonomy" id="1381082"/>
    <lineage>
        <taxon>Bacteria</taxon>
        <taxon>Bacillati</taxon>
        <taxon>Bacillota</taxon>
        <taxon>Bacilli</taxon>
        <taxon>Lactobacillales</taxon>
        <taxon>Streptococcaceae</taxon>
        <taxon>Streptococcus</taxon>
    </lineage>
</organism>
<sequence>MKNYYVSGKIARLDLGGNISAENHFMAAIVFKERYSHLLDFGSHILQVIEVEEVQDGDY</sequence>
<accession>A0AAW3GMV3</accession>